<sequence>MLTCINICSHVPLDSTPFGEYTDRSLLHECLLSPQPKHRILTLIQKLCRNPPHEPNLHPKSPSAPLASLGGTWFQTAWRAFHNPKRQTPSSASVAPLPPSGTHTTARRHARPVSTTNVLGIYRLAARPAPLGAIPVAQCYWFLGTSNRS</sequence>
<dbReference type="EMBL" id="CP039354">
    <property type="protein sequence ID" value="QCE10732.1"/>
    <property type="molecule type" value="Genomic_DNA"/>
</dbReference>
<feature type="region of interest" description="Disordered" evidence="1">
    <location>
        <begin position="85"/>
        <end position="112"/>
    </location>
</feature>
<evidence type="ECO:0000313" key="3">
    <source>
        <dbReference type="Proteomes" id="UP000501690"/>
    </source>
</evidence>
<reference evidence="2 3" key="1">
    <citation type="submission" date="2019-04" db="EMBL/GenBank/DDBJ databases">
        <title>An improved genome assembly and genetic linkage map for asparagus bean, Vigna unguiculata ssp. sesquipedialis.</title>
        <authorList>
            <person name="Xia Q."/>
            <person name="Zhang R."/>
            <person name="Dong Y."/>
        </authorList>
    </citation>
    <scope>NUCLEOTIDE SEQUENCE [LARGE SCALE GENOMIC DNA]</scope>
    <source>
        <tissue evidence="2">Leaf</tissue>
    </source>
</reference>
<proteinExistence type="predicted"/>
<protein>
    <submittedName>
        <fullName evidence="2">Uncharacterized protein</fullName>
    </submittedName>
</protein>
<name>A0A4D6NCU5_VIGUN</name>
<organism evidence="2 3">
    <name type="scientific">Vigna unguiculata</name>
    <name type="common">Cowpea</name>
    <dbReference type="NCBI Taxonomy" id="3917"/>
    <lineage>
        <taxon>Eukaryota</taxon>
        <taxon>Viridiplantae</taxon>
        <taxon>Streptophyta</taxon>
        <taxon>Embryophyta</taxon>
        <taxon>Tracheophyta</taxon>
        <taxon>Spermatophyta</taxon>
        <taxon>Magnoliopsida</taxon>
        <taxon>eudicotyledons</taxon>
        <taxon>Gunneridae</taxon>
        <taxon>Pentapetalae</taxon>
        <taxon>rosids</taxon>
        <taxon>fabids</taxon>
        <taxon>Fabales</taxon>
        <taxon>Fabaceae</taxon>
        <taxon>Papilionoideae</taxon>
        <taxon>50 kb inversion clade</taxon>
        <taxon>NPAAA clade</taxon>
        <taxon>indigoferoid/millettioid clade</taxon>
        <taxon>Phaseoleae</taxon>
        <taxon>Vigna</taxon>
    </lineage>
</organism>
<gene>
    <name evidence="2" type="ORF">DEO72_LG10g1963</name>
</gene>
<keyword evidence="3" id="KW-1185">Reference proteome</keyword>
<evidence type="ECO:0000256" key="1">
    <source>
        <dbReference type="SAM" id="MobiDB-lite"/>
    </source>
</evidence>
<accession>A0A4D6NCU5</accession>
<evidence type="ECO:0000313" key="2">
    <source>
        <dbReference type="EMBL" id="QCE10732.1"/>
    </source>
</evidence>
<dbReference type="AlphaFoldDB" id="A0A4D6NCU5"/>
<dbReference type="Proteomes" id="UP000501690">
    <property type="component" value="Linkage Group LG10"/>
</dbReference>